<evidence type="ECO:0000256" key="1">
    <source>
        <dbReference type="SAM" id="SignalP"/>
    </source>
</evidence>
<reference evidence="2 3" key="1">
    <citation type="submission" date="2019-04" db="EMBL/GenBank/DDBJ databases">
        <title>Friends and foes A comparative genomics studyof 23 Aspergillus species from section Flavi.</title>
        <authorList>
            <consortium name="DOE Joint Genome Institute"/>
            <person name="Kjaerbolling I."/>
            <person name="Vesth T."/>
            <person name="Frisvad J.C."/>
            <person name="Nybo J.L."/>
            <person name="Theobald S."/>
            <person name="Kildgaard S."/>
            <person name="Isbrandt T."/>
            <person name="Kuo A."/>
            <person name="Sato A."/>
            <person name="Lyhne E.K."/>
            <person name="Kogle M.E."/>
            <person name="Wiebenga A."/>
            <person name="Kun R.S."/>
            <person name="Lubbers R.J."/>
            <person name="Makela M.R."/>
            <person name="Barry K."/>
            <person name="Chovatia M."/>
            <person name="Clum A."/>
            <person name="Daum C."/>
            <person name="Haridas S."/>
            <person name="He G."/>
            <person name="LaButti K."/>
            <person name="Lipzen A."/>
            <person name="Mondo S."/>
            <person name="Riley R."/>
            <person name="Salamov A."/>
            <person name="Simmons B.A."/>
            <person name="Magnuson J.K."/>
            <person name="Henrissat B."/>
            <person name="Mortensen U.H."/>
            <person name="Larsen T.O."/>
            <person name="Devries R.P."/>
            <person name="Grigoriev I.V."/>
            <person name="Machida M."/>
            <person name="Baker S.E."/>
            <person name="Andersen M.R."/>
        </authorList>
    </citation>
    <scope>NUCLEOTIDE SEQUENCE [LARGE SCALE GENOMIC DNA]</scope>
    <source>
        <strain evidence="2 3">IBT 29228</strain>
    </source>
</reference>
<dbReference type="EMBL" id="ML736167">
    <property type="protein sequence ID" value="KAE8381875.1"/>
    <property type="molecule type" value="Genomic_DNA"/>
</dbReference>
<keyword evidence="3" id="KW-1185">Reference proteome</keyword>
<evidence type="ECO:0000313" key="2">
    <source>
        <dbReference type="EMBL" id="KAE8381875.1"/>
    </source>
</evidence>
<sequence>MRLSIAAFASLLSVVSAAAVPSNATLPAAFTLVADGGRTALTDGRSVYVGGDATDGKEILILRSAANGMVSFTSKNGVTTAFQNLYIVENDVSPVALTALHSGDVPKNGNMNGFGVNAQGYFTNNGRPWFSVDIGDVPSKQVYWYGGHNAEYYGLNLWVKECKGC</sequence>
<evidence type="ECO:0000313" key="3">
    <source>
        <dbReference type="Proteomes" id="UP000326198"/>
    </source>
</evidence>
<name>A0A5N7BJD5_9EURO</name>
<feature type="chain" id="PRO_5024827377" evidence="1">
    <location>
        <begin position="18"/>
        <end position="165"/>
    </location>
</feature>
<dbReference type="AlphaFoldDB" id="A0A5N7BJD5"/>
<gene>
    <name evidence="2" type="ORF">BDV26DRAFT_289076</name>
</gene>
<dbReference type="OrthoDB" id="5430620at2759"/>
<accession>A0A5N7BJD5</accession>
<feature type="signal peptide" evidence="1">
    <location>
        <begin position="1"/>
        <end position="17"/>
    </location>
</feature>
<dbReference type="Proteomes" id="UP000326198">
    <property type="component" value="Unassembled WGS sequence"/>
</dbReference>
<organism evidence="2 3">
    <name type="scientific">Aspergillus bertholletiae</name>
    <dbReference type="NCBI Taxonomy" id="1226010"/>
    <lineage>
        <taxon>Eukaryota</taxon>
        <taxon>Fungi</taxon>
        <taxon>Dikarya</taxon>
        <taxon>Ascomycota</taxon>
        <taxon>Pezizomycotina</taxon>
        <taxon>Eurotiomycetes</taxon>
        <taxon>Eurotiomycetidae</taxon>
        <taxon>Eurotiales</taxon>
        <taxon>Aspergillaceae</taxon>
        <taxon>Aspergillus</taxon>
        <taxon>Aspergillus subgen. Circumdati</taxon>
    </lineage>
</organism>
<proteinExistence type="predicted"/>
<keyword evidence="1" id="KW-0732">Signal</keyword>
<protein>
    <submittedName>
        <fullName evidence="2">Uncharacterized protein</fullName>
    </submittedName>
</protein>